<protein>
    <submittedName>
        <fullName evidence="2">Uncharacterized protein</fullName>
    </submittedName>
</protein>
<proteinExistence type="predicted"/>
<reference evidence="2" key="1">
    <citation type="submission" date="2024-02" db="EMBL/GenBank/DDBJ databases">
        <authorList>
            <consortium name="ELIXIR-Norway"/>
            <consortium name="Elixir Norway"/>
        </authorList>
    </citation>
    <scope>NUCLEOTIDE SEQUENCE</scope>
</reference>
<feature type="transmembrane region" description="Helical" evidence="1">
    <location>
        <begin position="46"/>
        <end position="66"/>
    </location>
</feature>
<accession>A0ABP0U7A8</accession>
<keyword evidence="1" id="KW-1133">Transmembrane helix</keyword>
<sequence length="181" mass="19760">MTSREHTGLGPVVYNIKLLCTDRRCVCRPVFDMLQHLPGIHYTSHLLFLANLNILIFFLQVFFFAANCKRNILAAGVQIDHVSIGGVCRWWAGAQLDEGLRLRAELISYGVATMRELESLLGALIAVCPAARSSVSPGHDCCLHLQLDFASTFKSGAGYQAAPAAPDAGRVLGYLLSFSNH</sequence>
<gene>
    <name evidence="2" type="ORF">CSSPTR1EN2_LOCUS11892</name>
</gene>
<name>A0ABP0U7A8_9BRYO</name>
<keyword evidence="1" id="KW-0472">Membrane</keyword>
<evidence type="ECO:0000313" key="2">
    <source>
        <dbReference type="EMBL" id="CAK9213702.1"/>
    </source>
</evidence>
<organism evidence="2 3">
    <name type="scientific">Sphagnum troendelagicum</name>
    <dbReference type="NCBI Taxonomy" id="128251"/>
    <lineage>
        <taxon>Eukaryota</taxon>
        <taxon>Viridiplantae</taxon>
        <taxon>Streptophyta</taxon>
        <taxon>Embryophyta</taxon>
        <taxon>Bryophyta</taxon>
        <taxon>Sphagnophytina</taxon>
        <taxon>Sphagnopsida</taxon>
        <taxon>Sphagnales</taxon>
        <taxon>Sphagnaceae</taxon>
        <taxon>Sphagnum</taxon>
    </lineage>
</organism>
<keyword evidence="1" id="KW-0812">Transmembrane</keyword>
<evidence type="ECO:0000256" key="1">
    <source>
        <dbReference type="SAM" id="Phobius"/>
    </source>
</evidence>
<evidence type="ECO:0000313" key="3">
    <source>
        <dbReference type="Proteomes" id="UP001497512"/>
    </source>
</evidence>
<dbReference type="Proteomes" id="UP001497512">
    <property type="component" value="Chromosome 19"/>
</dbReference>
<dbReference type="EMBL" id="OZ019911">
    <property type="protein sequence ID" value="CAK9213702.1"/>
    <property type="molecule type" value="Genomic_DNA"/>
</dbReference>
<keyword evidence="3" id="KW-1185">Reference proteome</keyword>